<reference evidence="1 2" key="1">
    <citation type="journal article" date="2019" name="Genome Biol. Evol.">
        <title>Insights into the evolution of the New World diploid cottons (Gossypium, subgenus Houzingenia) based on genome sequencing.</title>
        <authorList>
            <person name="Grover C.E."/>
            <person name="Arick M.A. 2nd"/>
            <person name="Thrash A."/>
            <person name="Conover J.L."/>
            <person name="Sanders W.S."/>
            <person name="Peterson D.G."/>
            <person name="Frelichowski J.E."/>
            <person name="Scheffler J.A."/>
            <person name="Scheffler B.E."/>
            <person name="Wendel J.F."/>
        </authorList>
    </citation>
    <scope>NUCLEOTIDE SEQUENCE [LARGE SCALE GENOMIC DNA]</scope>
    <source>
        <strain evidence="1">8</strain>
        <tissue evidence="1">Leaf</tissue>
    </source>
</reference>
<protein>
    <recommendedName>
        <fullName evidence="3">DUF4283 domain-containing protein</fullName>
    </recommendedName>
</protein>
<dbReference type="EMBL" id="JABEZZ010000002">
    <property type="protein sequence ID" value="MBA0580609.1"/>
    <property type="molecule type" value="Genomic_DNA"/>
</dbReference>
<evidence type="ECO:0000313" key="1">
    <source>
        <dbReference type="EMBL" id="MBA0580609.1"/>
    </source>
</evidence>
<accession>A0A7J8NUB5</accession>
<name>A0A7J8NUB5_GOSRA</name>
<dbReference type="Proteomes" id="UP000593578">
    <property type="component" value="Unassembled WGS sequence"/>
</dbReference>
<sequence>MEDVLADLHLEDEEASENEGWQVDQETVEGEIVYYLTLVGEKRLLFNFYYEVDIEWVQIHDLPKGMFFESVAKQFRNFIGTFLDYDENAIAAGLRNYIRIRVEIDIRTLIKRRKKLIIGNGINLVGKSNLDLEGNLADMVDMDSLEEERPILSTDGKKRPETSYVSSTRINENLKLERPWDVRVLGNPRSIR</sequence>
<dbReference type="AlphaFoldDB" id="A0A7J8NUB5"/>
<proteinExistence type="predicted"/>
<organism evidence="1 2">
    <name type="scientific">Gossypium raimondii</name>
    <name type="common">Peruvian cotton</name>
    <name type="synonym">Gossypium klotzschianum subsp. raimondii</name>
    <dbReference type="NCBI Taxonomy" id="29730"/>
    <lineage>
        <taxon>Eukaryota</taxon>
        <taxon>Viridiplantae</taxon>
        <taxon>Streptophyta</taxon>
        <taxon>Embryophyta</taxon>
        <taxon>Tracheophyta</taxon>
        <taxon>Spermatophyta</taxon>
        <taxon>Magnoliopsida</taxon>
        <taxon>eudicotyledons</taxon>
        <taxon>Gunneridae</taxon>
        <taxon>Pentapetalae</taxon>
        <taxon>rosids</taxon>
        <taxon>malvids</taxon>
        <taxon>Malvales</taxon>
        <taxon>Malvaceae</taxon>
        <taxon>Malvoideae</taxon>
        <taxon>Gossypium</taxon>
    </lineage>
</organism>
<gene>
    <name evidence="1" type="ORF">Gorai_022818</name>
</gene>
<evidence type="ECO:0000313" key="2">
    <source>
        <dbReference type="Proteomes" id="UP000593578"/>
    </source>
</evidence>
<evidence type="ECO:0008006" key="3">
    <source>
        <dbReference type="Google" id="ProtNLM"/>
    </source>
</evidence>
<comment type="caution">
    <text evidence="1">The sequence shown here is derived from an EMBL/GenBank/DDBJ whole genome shotgun (WGS) entry which is preliminary data.</text>
</comment>